<dbReference type="InterPro" id="IPR044849">
    <property type="entry name" value="CASTOR/POLLUX/SYM8-like"/>
</dbReference>
<evidence type="ECO:0000313" key="1">
    <source>
        <dbReference type="EMBL" id="MBK9296115.1"/>
    </source>
</evidence>
<dbReference type="AlphaFoldDB" id="A0A936TF19"/>
<gene>
    <name evidence="1" type="ORF">IPN02_04440</name>
</gene>
<dbReference type="PANTHER" id="PTHR31563:SF10">
    <property type="entry name" value="ION CHANNEL POLLUX-RELATED"/>
    <property type="match status" value="1"/>
</dbReference>
<proteinExistence type="predicted"/>
<dbReference type="PANTHER" id="PTHR31563">
    <property type="entry name" value="ION CHANNEL POLLUX-RELATED"/>
    <property type="match status" value="1"/>
</dbReference>
<evidence type="ECO:0008006" key="3">
    <source>
        <dbReference type="Google" id="ProtNLM"/>
    </source>
</evidence>
<accession>A0A936TF19</accession>
<evidence type="ECO:0000313" key="2">
    <source>
        <dbReference type="Proteomes" id="UP000727993"/>
    </source>
</evidence>
<dbReference type="Proteomes" id="UP000727993">
    <property type="component" value="Unassembled WGS sequence"/>
</dbReference>
<organism evidence="1 2">
    <name type="scientific">Candidatus Neomicrothrix subdominans</name>
    <dbReference type="NCBI Taxonomy" id="2954438"/>
    <lineage>
        <taxon>Bacteria</taxon>
        <taxon>Bacillati</taxon>
        <taxon>Actinomycetota</taxon>
        <taxon>Acidimicrobiia</taxon>
        <taxon>Acidimicrobiales</taxon>
        <taxon>Microthrixaceae</taxon>
        <taxon>Candidatus Neomicrothrix</taxon>
    </lineage>
</organism>
<comment type="caution">
    <text evidence="1">The sequence shown here is derived from an EMBL/GenBank/DDBJ whole genome shotgun (WGS) entry which is preliminary data.</text>
</comment>
<name>A0A936TF19_9ACTN</name>
<sequence length="148" mass="16256">MAFLEIGGAITTANMETNVVAELLDAADIALVPADWSDQLVLTEHLSSLFLTQVSENVNLAPVFDDLLDAEGTEIYCKPIHWYGRVDHTATFATLTLAAQRRDEIAIGYRRKRHEAALGNEVLINPPKSAEFVLNEGDALIVLASHER</sequence>
<protein>
    <recommendedName>
        <fullName evidence="3">RCK C-terminal domain-containing protein</fullName>
    </recommendedName>
</protein>
<dbReference type="GO" id="GO:0006811">
    <property type="term" value="P:monoatomic ion transport"/>
    <property type="evidence" value="ECO:0007669"/>
    <property type="project" value="InterPro"/>
</dbReference>
<dbReference type="EMBL" id="JADJZA010000001">
    <property type="protein sequence ID" value="MBK9296115.1"/>
    <property type="molecule type" value="Genomic_DNA"/>
</dbReference>
<reference evidence="1 2" key="1">
    <citation type="submission" date="2020-10" db="EMBL/GenBank/DDBJ databases">
        <title>Connecting structure to function with the recovery of over 1000 high-quality activated sludge metagenome-assembled genomes encoding full-length rRNA genes using long-read sequencing.</title>
        <authorList>
            <person name="Singleton C.M."/>
            <person name="Petriglieri F."/>
            <person name="Kristensen J.M."/>
            <person name="Kirkegaard R.H."/>
            <person name="Michaelsen T.Y."/>
            <person name="Andersen M.H."/>
            <person name="Karst S.M."/>
            <person name="Dueholm M.S."/>
            <person name="Nielsen P.H."/>
            <person name="Albertsen M."/>
        </authorList>
    </citation>
    <scope>NUCLEOTIDE SEQUENCE [LARGE SCALE GENOMIC DNA]</scope>
    <source>
        <strain evidence="1">Lyne_18-Q3-R50-59_MAXAC.006</strain>
    </source>
</reference>